<evidence type="ECO:0000313" key="17">
    <source>
        <dbReference type="EMBL" id="GCC25601.1"/>
    </source>
</evidence>
<dbReference type="AlphaFoldDB" id="A0A401S5C6"/>
<dbReference type="GO" id="GO:0005507">
    <property type="term" value="F:copper ion binding"/>
    <property type="evidence" value="ECO:0007669"/>
    <property type="project" value="InterPro"/>
</dbReference>
<keyword evidence="9" id="KW-0560">Oxidoreductase</keyword>
<feature type="signal peptide" evidence="15">
    <location>
        <begin position="1"/>
        <end position="25"/>
    </location>
</feature>
<evidence type="ECO:0000256" key="15">
    <source>
        <dbReference type="SAM" id="SignalP"/>
    </source>
</evidence>
<reference evidence="17 18" key="1">
    <citation type="journal article" date="2018" name="Nat. Ecol. Evol.">
        <title>Shark genomes provide insights into elasmobranch evolution and the origin of vertebrates.</title>
        <authorList>
            <person name="Hara Y"/>
            <person name="Yamaguchi K"/>
            <person name="Onimaru K"/>
            <person name="Kadota M"/>
            <person name="Koyanagi M"/>
            <person name="Keeley SD"/>
            <person name="Tatsumi K"/>
            <person name="Tanaka K"/>
            <person name="Motone F"/>
            <person name="Kageyama Y"/>
            <person name="Nozu R"/>
            <person name="Adachi N"/>
            <person name="Nishimura O"/>
            <person name="Nakagawa R"/>
            <person name="Tanegashima C"/>
            <person name="Kiyatake I"/>
            <person name="Matsumoto R"/>
            <person name="Murakumo K"/>
            <person name="Nishida K"/>
            <person name="Terakita A"/>
            <person name="Kuratani S"/>
            <person name="Sato K"/>
            <person name="Hyodo S Kuraku.S."/>
        </authorList>
    </citation>
    <scope>NUCLEOTIDE SEQUENCE [LARGE SCALE GENOMIC DNA]</scope>
</reference>
<evidence type="ECO:0000259" key="16">
    <source>
        <dbReference type="PROSITE" id="PS50836"/>
    </source>
</evidence>
<accession>A0A401S5C6</accession>
<dbReference type="EMBL" id="BEZZ01000092">
    <property type="protein sequence ID" value="GCC25601.1"/>
    <property type="molecule type" value="Genomic_DNA"/>
</dbReference>
<dbReference type="STRING" id="137246.A0A401S5C6"/>
<evidence type="ECO:0000256" key="8">
    <source>
        <dbReference type="ARBA" id="ARBA00022989"/>
    </source>
</evidence>
<keyword evidence="4" id="KW-0812">Transmembrane</keyword>
<comment type="cofactor">
    <cofactor evidence="1">
        <name>Cu(2+)</name>
        <dbReference type="ChEBI" id="CHEBI:29036"/>
    </cofactor>
</comment>
<keyword evidence="13" id="KW-1015">Disulfide bond</keyword>
<keyword evidence="11" id="KW-0503">Monooxygenase</keyword>
<keyword evidence="18" id="KW-1185">Reference proteome</keyword>
<evidence type="ECO:0000256" key="5">
    <source>
        <dbReference type="ARBA" id="ARBA00022723"/>
    </source>
</evidence>
<feature type="domain" description="DOMON" evidence="16">
    <location>
        <begin position="44"/>
        <end position="158"/>
    </location>
</feature>
<comment type="similarity">
    <text evidence="3">Belongs to the copper type II ascorbate-dependent monooxygenase family.</text>
</comment>
<dbReference type="Pfam" id="PF03351">
    <property type="entry name" value="DOMON"/>
    <property type="match status" value="1"/>
</dbReference>
<evidence type="ECO:0000256" key="12">
    <source>
        <dbReference type="ARBA" id="ARBA00023136"/>
    </source>
</evidence>
<keyword evidence="5" id="KW-0479">Metal-binding</keyword>
<dbReference type="InterPro" id="IPR005018">
    <property type="entry name" value="DOMON_domain"/>
</dbReference>
<dbReference type="Gene3D" id="2.60.120.230">
    <property type="match status" value="1"/>
</dbReference>
<dbReference type="InterPro" id="IPR028460">
    <property type="entry name" value="Tbh/DBH"/>
</dbReference>
<evidence type="ECO:0000256" key="4">
    <source>
        <dbReference type="ARBA" id="ARBA00022692"/>
    </source>
</evidence>
<dbReference type="InterPro" id="IPR045266">
    <property type="entry name" value="DOH_DOMON"/>
</dbReference>
<feature type="chain" id="PRO_5019186241" description="DOMON domain-containing protein" evidence="15">
    <location>
        <begin position="26"/>
        <end position="620"/>
    </location>
</feature>
<dbReference type="InterPro" id="IPR024548">
    <property type="entry name" value="Cu2_monoox_C"/>
</dbReference>
<dbReference type="PRINTS" id="PR00767">
    <property type="entry name" value="DBMONOXGNASE"/>
</dbReference>
<comment type="subcellular location">
    <subcellularLocation>
        <location evidence="2">Endoplasmic reticulum membrane</location>
        <topology evidence="2">Single-pass type I membrane protein</topology>
    </subcellularLocation>
</comment>
<evidence type="ECO:0000256" key="13">
    <source>
        <dbReference type="ARBA" id="ARBA00023157"/>
    </source>
</evidence>
<dbReference type="SMART" id="SM00664">
    <property type="entry name" value="DoH"/>
    <property type="match status" value="1"/>
</dbReference>
<evidence type="ECO:0000256" key="2">
    <source>
        <dbReference type="ARBA" id="ARBA00004115"/>
    </source>
</evidence>
<dbReference type="InterPro" id="IPR008977">
    <property type="entry name" value="PHM/PNGase_F_dom_sf"/>
</dbReference>
<keyword evidence="12" id="KW-0472">Membrane</keyword>
<dbReference type="Pfam" id="PF01082">
    <property type="entry name" value="Cu2_monooxygen"/>
    <property type="match status" value="1"/>
</dbReference>
<keyword evidence="6 15" id="KW-0732">Signal</keyword>
<evidence type="ECO:0000256" key="6">
    <source>
        <dbReference type="ARBA" id="ARBA00022729"/>
    </source>
</evidence>
<dbReference type="Proteomes" id="UP000287033">
    <property type="component" value="Unassembled WGS sequence"/>
</dbReference>
<gene>
    <name evidence="17" type="ORF">chiPu_0004012</name>
</gene>
<dbReference type="SUPFAM" id="SSF49742">
    <property type="entry name" value="PHM/PNGase F"/>
    <property type="match status" value="2"/>
</dbReference>
<dbReference type="OMA" id="MITGKHM"/>
<evidence type="ECO:0000256" key="1">
    <source>
        <dbReference type="ARBA" id="ARBA00001973"/>
    </source>
</evidence>
<evidence type="ECO:0000313" key="18">
    <source>
        <dbReference type="Proteomes" id="UP000287033"/>
    </source>
</evidence>
<evidence type="ECO:0000256" key="3">
    <source>
        <dbReference type="ARBA" id="ARBA00010676"/>
    </source>
</evidence>
<sequence length="620" mass="71625">MRLGSLLSWCWVLRLLVLKKSPASAAGTWRRETFSHHAVLDENGKYHLRWKLENTVITFEVEVETRGYVGLGLSPTGSMAQSDMVIGGVANGRPYLKDYNTLNFEGKLNEDHHQDYRLEYGMENKTHTIIAFSRYLNSCDNKDKIITDNTVRVIWAYHPKDVQHNHPQYHSSNRGRKSLHLLNPVVDTSIPSDVLVFEIRHYNVTIPKKDTTYWCQIFKLPDLTKKHHVIRVEPIIQKGHEHLVHHILLYQCHSILNDSILSIGHECYHSNMPDDFFNCESIILAWAIGGKGFSYPSNVGLSLGTSTDPVYVMMEIHYDNVNYQEGYVDSSGLKLLYTPVLRKYDAGVIETGVWVSLYHMIPPNMPSYISQGHCTMECLEEALSQEKASGIHVFAALLHSHLAGRVLRIRHFRNNVEQPLLAHDDEFDFNFQEFRYLKEERVLQPGDSLVTECQYNTTYRSNMTWGGLSTRDEMCLSYLLYYPKIDLSRCESLPEILPQLEFIGVREIIQPIKTWPFIIKSPKKYKDLSFTEAMNKFQWSRKKGREFNSLVQRIEMNVRCAKHNEEEWHVHGIPVSAPSLNPWESKSEMEPVTCRTAWQYSDPLPVLFSLILHIVLATGI</sequence>
<dbReference type="GO" id="GO:0042421">
    <property type="term" value="P:norepinephrine biosynthetic process"/>
    <property type="evidence" value="ECO:0007669"/>
    <property type="project" value="TreeGrafter"/>
</dbReference>
<name>A0A401S5C6_CHIPU</name>
<evidence type="ECO:0000256" key="10">
    <source>
        <dbReference type="ARBA" id="ARBA00023008"/>
    </source>
</evidence>
<dbReference type="InterPro" id="IPR000945">
    <property type="entry name" value="DBH-like"/>
</dbReference>
<keyword evidence="14" id="KW-0325">Glycoprotein</keyword>
<protein>
    <recommendedName>
        <fullName evidence="16">DOMON domain-containing protein</fullName>
    </recommendedName>
</protein>
<dbReference type="PANTHER" id="PTHR10157">
    <property type="entry name" value="DOPAMINE BETA HYDROXYLASE RELATED"/>
    <property type="match status" value="1"/>
</dbReference>
<dbReference type="PROSITE" id="PS50836">
    <property type="entry name" value="DOMON"/>
    <property type="match status" value="1"/>
</dbReference>
<dbReference type="GO" id="GO:0006589">
    <property type="term" value="P:octopamine biosynthetic process"/>
    <property type="evidence" value="ECO:0007669"/>
    <property type="project" value="TreeGrafter"/>
</dbReference>
<dbReference type="Gene3D" id="2.60.120.310">
    <property type="entry name" value="Copper type II, ascorbate-dependent monooxygenase, N-terminal domain"/>
    <property type="match status" value="1"/>
</dbReference>
<dbReference type="InterPro" id="IPR000323">
    <property type="entry name" value="Cu2_ascorb_mOase_N"/>
</dbReference>
<dbReference type="FunFam" id="2.60.120.310:FF:000002">
    <property type="entry name" value="DBH-like monooxygenase protein 1"/>
    <property type="match status" value="1"/>
</dbReference>
<dbReference type="GO" id="GO:0004500">
    <property type="term" value="F:dopamine beta-monooxygenase activity"/>
    <property type="evidence" value="ECO:0007669"/>
    <property type="project" value="InterPro"/>
</dbReference>
<dbReference type="GO" id="GO:0042420">
    <property type="term" value="P:dopamine catabolic process"/>
    <property type="evidence" value="ECO:0007669"/>
    <property type="project" value="TreeGrafter"/>
</dbReference>
<dbReference type="GO" id="GO:0030667">
    <property type="term" value="C:secretory granule membrane"/>
    <property type="evidence" value="ECO:0007669"/>
    <property type="project" value="TreeGrafter"/>
</dbReference>
<dbReference type="FunFam" id="2.60.120.230:FF:000001">
    <property type="entry name" value="Monooxygenase, DBH-like 1"/>
    <property type="match status" value="1"/>
</dbReference>
<dbReference type="GO" id="GO:0005615">
    <property type="term" value="C:extracellular space"/>
    <property type="evidence" value="ECO:0007669"/>
    <property type="project" value="TreeGrafter"/>
</dbReference>
<proteinExistence type="inferred from homology"/>
<dbReference type="GO" id="GO:0005789">
    <property type="term" value="C:endoplasmic reticulum membrane"/>
    <property type="evidence" value="ECO:0007669"/>
    <property type="project" value="UniProtKB-SubCell"/>
</dbReference>
<dbReference type="OrthoDB" id="129121at2759"/>
<keyword evidence="7" id="KW-0256">Endoplasmic reticulum</keyword>
<dbReference type="CDD" id="cd09631">
    <property type="entry name" value="DOMON_DOH"/>
    <property type="match status" value="1"/>
</dbReference>
<keyword evidence="8" id="KW-1133">Transmembrane helix</keyword>
<dbReference type="InterPro" id="IPR036939">
    <property type="entry name" value="Cu2_ascorb_mOase_N_sf"/>
</dbReference>
<dbReference type="PANTHER" id="PTHR10157:SF42">
    <property type="entry name" value="DBH-LIKE MONOOXYGENASE PROTEIN 1 HOMOLOG"/>
    <property type="match status" value="1"/>
</dbReference>
<evidence type="ECO:0000256" key="14">
    <source>
        <dbReference type="ARBA" id="ARBA00023180"/>
    </source>
</evidence>
<dbReference type="Pfam" id="PF03712">
    <property type="entry name" value="Cu2_monoox_C"/>
    <property type="match status" value="1"/>
</dbReference>
<evidence type="ECO:0000256" key="11">
    <source>
        <dbReference type="ARBA" id="ARBA00023033"/>
    </source>
</evidence>
<keyword evidence="10" id="KW-0186">Copper</keyword>
<dbReference type="InterPro" id="IPR014784">
    <property type="entry name" value="Cu2_ascorb_mOase-like_C"/>
</dbReference>
<evidence type="ECO:0000256" key="9">
    <source>
        <dbReference type="ARBA" id="ARBA00023002"/>
    </source>
</evidence>
<evidence type="ECO:0000256" key="7">
    <source>
        <dbReference type="ARBA" id="ARBA00022824"/>
    </source>
</evidence>
<organism evidence="17 18">
    <name type="scientific">Chiloscyllium punctatum</name>
    <name type="common">Brownbanded bambooshark</name>
    <name type="synonym">Hemiscyllium punctatum</name>
    <dbReference type="NCBI Taxonomy" id="137246"/>
    <lineage>
        <taxon>Eukaryota</taxon>
        <taxon>Metazoa</taxon>
        <taxon>Chordata</taxon>
        <taxon>Craniata</taxon>
        <taxon>Vertebrata</taxon>
        <taxon>Chondrichthyes</taxon>
        <taxon>Elasmobranchii</taxon>
        <taxon>Galeomorphii</taxon>
        <taxon>Galeoidea</taxon>
        <taxon>Orectolobiformes</taxon>
        <taxon>Hemiscylliidae</taxon>
        <taxon>Chiloscyllium</taxon>
    </lineage>
</organism>
<comment type="caution">
    <text evidence="17">The sequence shown here is derived from an EMBL/GenBank/DDBJ whole genome shotgun (WGS) entry which is preliminary data.</text>
</comment>